<proteinExistence type="predicted"/>
<evidence type="ECO:0000259" key="1">
    <source>
        <dbReference type="Pfam" id="PF08021"/>
    </source>
</evidence>
<feature type="domain" description="Siderophore-interacting FAD-binding" evidence="1">
    <location>
        <begin position="18"/>
        <end position="82"/>
    </location>
</feature>
<reference evidence="3" key="1">
    <citation type="journal article" date="2019" name="Int. J. Syst. Evol. Microbiol.">
        <title>The Global Catalogue of Microorganisms (GCM) 10K type strain sequencing project: providing services to taxonomists for standard genome sequencing and annotation.</title>
        <authorList>
            <consortium name="The Broad Institute Genomics Platform"/>
            <consortium name="The Broad Institute Genome Sequencing Center for Infectious Disease"/>
            <person name="Wu L."/>
            <person name="Ma J."/>
        </authorList>
    </citation>
    <scope>NUCLEOTIDE SEQUENCE [LARGE SCALE GENOMIC DNA]</scope>
    <source>
        <strain evidence="3">JCM 31696</strain>
    </source>
</reference>
<gene>
    <name evidence="2" type="ORF">ACFQ07_25285</name>
</gene>
<dbReference type="Pfam" id="PF08021">
    <property type="entry name" value="FAD_binding_9"/>
    <property type="match status" value="1"/>
</dbReference>
<dbReference type="Proteomes" id="UP001597083">
    <property type="component" value="Unassembled WGS sequence"/>
</dbReference>
<accession>A0ABW3CMT1</accession>
<keyword evidence="3" id="KW-1185">Reference proteome</keyword>
<dbReference type="EMBL" id="JBHTIR010003671">
    <property type="protein sequence ID" value="MFD0855580.1"/>
    <property type="molecule type" value="Genomic_DNA"/>
</dbReference>
<dbReference type="InterPro" id="IPR013113">
    <property type="entry name" value="SIP_FAD-bd"/>
</dbReference>
<evidence type="ECO:0000313" key="3">
    <source>
        <dbReference type="Proteomes" id="UP001597083"/>
    </source>
</evidence>
<evidence type="ECO:0000313" key="2">
    <source>
        <dbReference type="EMBL" id="MFD0855580.1"/>
    </source>
</evidence>
<name>A0ABW3CMT1_9ACTN</name>
<sequence length="94" mass="10591">MAGRENKPFPIVIRELEVLEAFDVTPGMRRVVLTGDQLGAFRNNGYDIFPFRTENADDHVKLVILDGTDIAPPGQDDGHLDWSRPALEHARDYT</sequence>
<feature type="non-terminal residue" evidence="2">
    <location>
        <position position="94"/>
    </location>
</feature>
<protein>
    <submittedName>
        <fullName evidence="2">Siderophore-interacting protein</fullName>
    </submittedName>
</protein>
<comment type="caution">
    <text evidence="2">The sequence shown here is derived from an EMBL/GenBank/DDBJ whole genome shotgun (WGS) entry which is preliminary data.</text>
</comment>
<dbReference type="Gene3D" id="2.40.30.10">
    <property type="entry name" value="Translation factors"/>
    <property type="match status" value="1"/>
</dbReference>
<organism evidence="2 3">
    <name type="scientific">Actinomadura adrarensis</name>
    <dbReference type="NCBI Taxonomy" id="1819600"/>
    <lineage>
        <taxon>Bacteria</taxon>
        <taxon>Bacillati</taxon>
        <taxon>Actinomycetota</taxon>
        <taxon>Actinomycetes</taxon>
        <taxon>Streptosporangiales</taxon>
        <taxon>Thermomonosporaceae</taxon>
        <taxon>Actinomadura</taxon>
    </lineage>
</organism>